<accession>A0A150WT88</accession>
<name>A0A150WT88_BDEBC</name>
<sequence length="360" mass="39695">MKKSSRGFTMIELLLAVSLAALVIAGTVQVIYYFFSEKKNLDDWSAAQIDMSLAIKNVENDVRNIVRLEPTEDLLSANDGLYFGLSSLKPQEAPEECLADATHSVFRYTTLDRVLRSERTLRAWSESGDADKTGEANELRVSADATMSSLFQSGKAPTEISLVDADRRFIRRYEVGAVTMNLNSAKDPYDGLPKTDANGNPIRFNYASVFLKMPKNAQGATVQKKSSVFVTSSEVYESSTVIVCLRKTDLNLIKIEPLTNKVSILLQNRPSEFNVSSFVVKYLGTRKGVRVDPANFMDDTVSDPNGYCVNSVFLELKASLPLRNQTGAATSSNVTKNNVTRARTIFAPNLNAKRAVACLQ</sequence>
<gene>
    <name evidence="1" type="ORF">AZI85_17125</name>
</gene>
<proteinExistence type="predicted"/>
<dbReference type="Pfam" id="PF07963">
    <property type="entry name" value="N_methyl"/>
    <property type="match status" value="1"/>
</dbReference>
<dbReference type="OrthoDB" id="5289436at2"/>
<evidence type="ECO:0008006" key="3">
    <source>
        <dbReference type="Google" id="ProtNLM"/>
    </source>
</evidence>
<reference evidence="1 2" key="1">
    <citation type="submission" date="2016-03" db="EMBL/GenBank/DDBJ databases">
        <authorList>
            <person name="Ploux O."/>
        </authorList>
    </citation>
    <scope>NUCLEOTIDE SEQUENCE [LARGE SCALE GENOMIC DNA]</scope>
    <source>
        <strain evidence="1 2">BER2</strain>
    </source>
</reference>
<dbReference type="EMBL" id="LUKF01000008">
    <property type="protein sequence ID" value="KYG67602.1"/>
    <property type="molecule type" value="Genomic_DNA"/>
</dbReference>
<comment type="caution">
    <text evidence="1">The sequence shown here is derived from an EMBL/GenBank/DDBJ whole genome shotgun (WGS) entry which is preliminary data.</text>
</comment>
<dbReference type="AlphaFoldDB" id="A0A150WT88"/>
<dbReference type="InterPro" id="IPR012902">
    <property type="entry name" value="N_methyl_site"/>
</dbReference>
<organism evidence="1 2">
    <name type="scientific">Bdellovibrio bacteriovorus</name>
    <dbReference type="NCBI Taxonomy" id="959"/>
    <lineage>
        <taxon>Bacteria</taxon>
        <taxon>Pseudomonadati</taxon>
        <taxon>Bdellovibrionota</taxon>
        <taxon>Bdellovibrionia</taxon>
        <taxon>Bdellovibrionales</taxon>
        <taxon>Pseudobdellovibrionaceae</taxon>
        <taxon>Bdellovibrio</taxon>
    </lineage>
</organism>
<dbReference type="Proteomes" id="UP000075391">
    <property type="component" value="Unassembled WGS sequence"/>
</dbReference>
<evidence type="ECO:0000313" key="2">
    <source>
        <dbReference type="Proteomes" id="UP000075391"/>
    </source>
</evidence>
<dbReference type="RefSeq" id="WP_063243312.1">
    <property type="nucleotide sequence ID" value="NZ_LUKF01000008.1"/>
</dbReference>
<dbReference type="NCBIfam" id="TIGR02532">
    <property type="entry name" value="IV_pilin_GFxxxE"/>
    <property type="match status" value="1"/>
</dbReference>
<protein>
    <recommendedName>
        <fullName evidence="3">Prepilin-type N-terminal cleavage/methylation domain-containing protein</fullName>
    </recommendedName>
</protein>
<evidence type="ECO:0000313" key="1">
    <source>
        <dbReference type="EMBL" id="KYG67602.1"/>
    </source>
</evidence>